<accession>R4V4Y1</accession>
<reference evidence="3" key="1">
    <citation type="submission" date="2013-03" db="EMBL/GenBank/DDBJ databases">
        <title>Immune-Related transcriptome of Coptotermes formosanus Shiraki workers: the defense mechanism.</title>
        <authorList>
            <person name="Hussain A."/>
            <person name="Li Y.F."/>
            <person name="Wen S.Y."/>
        </authorList>
    </citation>
    <scope>NUCLEOTIDE SEQUENCE</scope>
</reference>
<keyword evidence="2" id="KW-0812">Transmembrane</keyword>
<keyword evidence="2" id="KW-0472">Membrane</keyword>
<dbReference type="EMBL" id="KC741084">
    <property type="protein sequence ID" value="AGM32908.1"/>
    <property type="molecule type" value="mRNA"/>
</dbReference>
<feature type="compositionally biased region" description="Polar residues" evidence="1">
    <location>
        <begin position="59"/>
        <end position="70"/>
    </location>
</feature>
<feature type="region of interest" description="Disordered" evidence="1">
    <location>
        <begin position="42"/>
        <end position="79"/>
    </location>
</feature>
<organism evidence="3">
    <name type="scientific">Coptotermes formosanus</name>
    <name type="common">Formosan subterranean termite</name>
    <dbReference type="NCBI Taxonomy" id="36987"/>
    <lineage>
        <taxon>Eukaryota</taxon>
        <taxon>Metazoa</taxon>
        <taxon>Ecdysozoa</taxon>
        <taxon>Arthropoda</taxon>
        <taxon>Hexapoda</taxon>
        <taxon>Insecta</taxon>
        <taxon>Pterygota</taxon>
        <taxon>Neoptera</taxon>
        <taxon>Polyneoptera</taxon>
        <taxon>Dictyoptera</taxon>
        <taxon>Blattodea</taxon>
        <taxon>Blattoidea</taxon>
        <taxon>Termitoidae</taxon>
        <taxon>Rhinotermitidae</taxon>
        <taxon>Coptotermes</taxon>
    </lineage>
</organism>
<name>R4V4Y1_COPFO</name>
<feature type="region of interest" description="Disordered" evidence="1">
    <location>
        <begin position="129"/>
        <end position="152"/>
    </location>
</feature>
<evidence type="ECO:0000256" key="1">
    <source>
        <dbReference type="SAM" id="MobiDB-lite"/>
    </source>
</evidence>
<feature type="transmembrane region" description="Helical" evidence="2">
    <location>
        <begin position="181"/>
        <end position="201"/>
    </location>
</feature>
<protein>
    <submittedName>
        <fullName evidence="3">Uncharacterized protein</fullName>
    </submittedName>
</protein>
<dbReference type="AlphaFoldDB" id="R4V4Y1"/>
<keyword evidence="2" id="KW-1133">Transmembrane helix</keyword>
<feature type="region of interest" description="Disordered" evidence="1">
    <location>
        <begin position="1"/>
        <end position="29"/>
    </location>
</feature>
<evidence type="ECO:0000313" key="3">
    <source>
        <dbReference type="EMBL" id="AGM32908.1"/>
    </source>
</evidence>
<evidence type="ECO:0000256" key="2">
    <source>
        <dbReference type="SAM" id="Phobius"/>
    </source>
</evidence>
<proteinExistence type="evidence at transcript level"/>
<sequence>MGEYPKSMTEIEESSPDSPSTLIALNNESSNPVTRIPISVLMARSQRSPPQEHPIPANPLTQSAPIQHTSSRSDESLVLSQSIGEISPDPSESLVASESFPIEAVTSDGELVTTVLDEEVVTDRLKVDDDSEAEEEAVGLTGISTSTKPEPAGGELVTRELIWEGSEPEPWHHCLRKGNRIYRVLWTIFVLELLCAAWYLGTFRLFNGVWWG</sequence>
<feature type="compositionally biased region" description="Polar residues" evidence="1">
    <location>
        <begin position="16"/>
        <end position="29"/>
    </location>
</feature>